<dbReference type="SUPFAM" id="SSF56112">
    <property type="entry name" value="Protein kinase-like (PK-like)"/>
    <property type="match status" value="1"/>
</dbReference>
<evidence type="ECO:0000256" key="5">
    <source>
        <dbReference type="ARBA" id="ARBA00022840"/>
    </source>
</evidence>
<evidence type="ECO:0000256" key="3">
    <source>
        <dbReference type="ARBA" id="ARBA00022741"/>
    </source>
</evidence>
<dbReference type="Gene3D" id="1.10.510.10">
    <property type="entry name" value="Transferase(Phosphotransferase) domain 1"/>
    <property type="match status" value="1"/>
</dbReference>
<evidence type="ECO:0000256" key="6">
    <source>
        <dbReference type="ARBA" id="ARBA00037966"/>
    </source>
</evidence>
<accession>A0A2G5T3Y7</accession>
<protein>
    <recommendedName>
        <fullName evidence="7">Protein kinase domain-containing protein</fullName>
    </recommendedName>
</protein>
<dbReference type="EMBL" id="PDUG01000006">
    <property type="protein sequence ID" value="PIC21928.1"/>
    <property type="molecule type" value="Genomic_DNA"/>
</dbReference>
<dbReference type="Proteomes" id="UP000230233">
    <property type="component" value="Chromosome X"/>
</dbReference>
<dbReference type="PROSITE" id="PS00108">
    <property type="entry name" value="PROTEIN_KINASE_ST"/>
    <property type="match status" value="1"/>
</dbReference>
<dbReference type="InterPro" id="IPR051175">
    <property type="entry name" value="CLK_kinases"/>
</dbReference>
<name>A0A2G5T3Y7_9PELO</name>
<dbReference type="Gene3D" id="3.30.200.20">
    <property type="entry name" value="Phosphorylase Kinase, domain 1"/>
    <property type="match status" value="1"/>
</dbReference>
<proteinExistence type="inferred from homology"/>
<evidence type="ECO:0000259" key="7">
    <source>
        <dbReference type="PROSITE" id="PS50011"/>
    </source>
</evidence>
<keyword evidence="2" id="KW-0808">Transferase</keyword>
<dbReference type="SMART" id="SM00220">
    <property type="entry name" value="S_TKc"/>
    <property type="match status" value="1"/>
</dbReference>
<keyword evidence="1" id="KW-0723">Serine/threonine-protein kinase</keyword>
<evidence type="ECO:0000256" key="2">
    <source>
        <dbReference type="ARBA" id="ARBA00022679"/>
    </source>
</evidence>
<dbReference type="OrthoDB" id="5979581at2759"/>
<keyword evidence="4" id="KW-0418">Kinase</keyword>
<feature type="domain" description="Protein kinase" evidence="7">
    <location>
        <begin position="36"/>
        <end position="363"/>
    </location>
</feature>
<organism evidence="8 9">
    <name type="scientific">Caenorhabditis nigoni</name>
    <dbReference type="NCBI Taxonomy" id="1611254"/>
    <lineage>
        <taxon>Eukaryota</taxon>
        <taxon>Metazoa</taxon>
        <taxon>Ecdysozoa</taxon>
        <taxon>Nematoda</taxon>
        <taxon>Chromadorea</taxon>
        <taxon>Rhabditida</taxon>
        <taxon>Rhabditina</taxon>
        <taxon>Rhabditomorpha</taxon>
        <taxon>Rhabditoidea</taxon>
        <taxon>Rhabditidae</taxon>
        <taxon>Peloderinae</taxon>
        <taxon>Caenorhabditis</taxon>
    </lineage>
</organism>
<reference evidence="9" key="1">
    <citation type="submission" date="2017-10" db="EMBL/GenBank/DDBJ databases">
        <title>Rapid genome shrinkage in a self-fertile nematode reveals novel sperm competition proteins.</title>
        <authorList>
            <person name="Yin D."/>
            <person name="Schwarz E.M."/>
            <person name="Thomas C.G."/>
            <person name="Felde R.L."/>
            <person name="Korf I.F."/>
            <person name="Cutter A.D."/>
            <person name="Schartner C.M."/>
            <person name="Ralston E.J."/>
            <person name="Meyer B.J."/>
            <person name="Haag E.S."/>
        </authorList>
    </citation>
    <scope>NUCLEOTIDE SEQUENCE [LARGE SCALE GENOMIC DNA]</scope>
    <source>
        <strain evidence="9">JU1422</strain>
    </source>
</reference>
<comment type="similarity">
    <text evidence="6">Belongs to the protein kinase superfamily. CMGC Ser/Thr protein kinase family. Lammer subfamily.</text>
</comment>
<dbReference type="InterPro" id="IPR011009">
    <property type="entry name" value="Kinase-like_dom_sf"/>
</dbReference>
<evidence type="ECO:0000313" key="9">
    <source>
        <dbReference type="Proteomes" id="UP000230233"/>
    </source>
</evidence>
<keyword evidence="3" id="KW-0547">Nucleotide-binding</keyword>
<sequence length="366" mass="41995">MMQQNDQQSPGYDYEPLGVDHRLLPVSFQLTNGEEYFFRGWFGQGGFSVVFRVRDQNGQQYAAKVLTQRATRHSIRRELEAYQRIAQNPHINLLTLHVAGKLMTPSPGYKDDVFITEAAGPSIRDIMMRAKRDIGNVQSPTFSIDDIKGIGRQVGEALFHLEKLQIYHLDIKAANVTFMSNVQYAVDTNLTPPIIRMSDLKIKIIDYGNSMSHWTPGIERSFKLVQPQNLRAPEIFMGIPHSEKTDVWSMGCLMGKMYLGKSIFMSRILATPVEMQQSQFELIVNRMHAAIPREMIEISRQESKCTLNFEFLNAREGENNQDSLINLMRQGSDLPLFEFLTFVLIFNPAERPSFEEVLRHKFLTNV</sequence>
<dbReference type="Pfam" id="PF00069">
    <property type="entry name" value="Pkinase"/>
    <property type="match status" value="1"/>
</dbReference>
<keyword evidence="5" id="KW-0067">ATP-binding</keyword>
<dbReference type="PANTHER" id="PTHR45646:SF8">
    <property type="entry name" value="PROTEIN KINASE DOMAIN-CONTAINING PROTEIN"/>
    <property type="match status" value="1"/>
</dbReference>
<evidence type="ECO:0000313" key="8">
    <source>
        <dbReference type="EMBL" id="PIC21928.1"/>
    </source>
</evidence>
<evidence type="ECO:0000256" key="4">
    <source>
        <dbReference type="ARBA" id="ARBA00022777"/>
    </source>
</evidence>
<dbReference type="GO" id="GO:0004674">
    <property type="term" value="F:protein serine/threonine kinase activity"/>
    <property type="evidence" value="ECO:0007669"/>
    <property type="project" value="UniProtKB-KW"/>
</dbReference>
<comment type="caution">
    <text evidence="8">The sequence shown here is derived from an EMBL/GenBank/DDBJ whole genome shotgun (WGS) entry which is preliminary data.</text>
</comment>
<dbReference type="AlphaFoldDB" id="A0A2G5T3Y7"/>
<gene>
    <name evidence="8" type="primary">Cnig_chr_X.g26590</name>
    <name evidence="8" type="ORF">B9Z55_026590</name>
</gene>
<dbReference type="GO" id="GO:0005634">
    <property type="term" value="C:nucleus"/>
    <property type="evidence" value="ECO:0007669"/>
    <property type="project" value="TreeGrafter"/>
</dbReference>
<dbReference type="PANTHER" id="PTHR45646">
    <property type="entry name" value="SERINE/THREONINE-PROTEIN KINASE DOA-RELATED"/>
    <property type="match status" value="1"/>
</dbReference>
<dbReference type="InterPro" id="IPR000719">
    <property type="entry name" value="Prot_kinase_dom"/>
</dbReference>
<dbReference type="GO" id="GO:0005524">
    <property type="term" value="F:ATP binding"/>
    <property type="evidence" value="ECO:0007669"/>
    <property type="project" value="UniProtKB-KW"/>
</dbReference>
<dbReference type="InterPro" id="IPR008271">
    <property type="entry name" value="Ser/Thr_kinase_AS"/>
</dbReference>
<keyword evidence="9" id="KW-1185">Reference proteome</keyword>
<evidence type="ECO:0000256" key="1">
    <source>
        <dbReference type="ARBA" id="ARBA00022527"/>
    </source>
</evidence>
<dbReference type="PROSITE" id="PS50011">
    <property type="entry name" value="PROTEIN_KINASE_DOM"/>
    <property type="match status" value="1"/>
</dbReference>
<dbReference type="GO" id="GO:0043484">
    <property type="term" value="P:regulation of RNA splicing"/>
    <property type="evidence" value="ECO:0007669"/>
    <property type="project" value="TreeGrafter"/>
</dbReference>